<dbReference type="EMBL" id="VOCK01000171">
    <property type="protein sequence ID" value="TWQ46624.1"/>
    <property type="molecule type" value="Genomic_DNA"/>
</dbReference>
<organism evidence="2 3">
    <name type="scientific">Xanthomonas vasicola</name>
    <dbReference type="NCBI Taxonomy" id="56459"/>
    <lineage>
        <taxon>Bacteria</taxon>
        <taxon>Pseudomonadati</taxon>
        <taxon>Pseudomonadota</taxon>
        <taxon>Gammaproteobacteria</taxon>
        <taxon>Lysobacterales</taxon>
        <taxon>Lysobacteraceae</taxon>
        <taxon>Xanthomonas</taxon>
    </lineage>
</organism>
<dbReference type="RefSeq" id="WP_126922538.1">
    <property type="nucleotide sequence ID" value="NZ_CP034649.1"/>
</dbReference>
<reference evidence="3" key="1">
    <citation type="journal article" date="2020" name="Phytopathology">
        <title>Genomic acquisitions in emerging populations of Xanthomonas vasicola pv. vasculorum infecting corn in the U.S. and Argentina.</title>
        <authorList>
            <person name="Perez-Quintero A.L."/>
        </authorList>
    </citation>
    <scope>NUCLEOTIDE SEQUENCE [LARGE SCALE GENOMIC DNA]</scope>
    <source>
        <strain evidence="3">Xvh-L</strain>
    </source>
</reference>
<evidence type="ECO:0000313" key="3">
    <source>
        <dbReference type="Proteomes" id="UP000320455"/>
    </source>
</evidence>
<comment type="caution">
    <text evidence="2">The sequence shown here is derived from an EMBL/GenBank/DDBJ whole genome shotgun (WGS) entry which is preliminary data.</text>
</comment>
<accession>A0ABD7S335</accession>
<keyword evidence="3" id="KW-1185">Reference proteome</keyword>
<sequence length="179" mass="19564">MQDQKPDIARYCIAIEGALRQVLSLYKQHPVSIHIYLLPAGAGFKYTKSSFRVSGTTLSLAAPLFTDDQRSLGNIVDLVSHEAFHLAGYLSGDSRAADERDAYWMGLCSQLRVLGQIKVQNLPGGAIAADNQALARSSSDAYFVRREVWPFVSESKIQKGTPGGESMETACNHRFSNGP</sequence>
<feature type="region of interest" description="Disordered" evidence="1">
    <location>
        <begin position="158"/>
        <end position="179"/>
    </location>
</feature>
<name>A0ABD7S335_XANVA</name>
<evidence type="ECO:0000256" key="1">
    <source>
        <dbReference type="SAM" id="MobiDB-lite"/>
    </source>
</evidence>
<dbReference type="Proteomes" id="UP000320455">
    <property type="component" value="Unassembled WGS sequence"/>
</dbReference>
<dbReference type="AlphaFoldDB" id="A0ABD7S335"/>
<protein>
    <submittedName>
        <fullName evidence="2">Uncharacterized protein</fullName>
    </submittedName>
</protein>
<evidence type="ECO:0000313" key="2">
    <source>
        <dbReference type="EMBL" id="TWQ46624.1"/>
    </source>
</evidence>
<proteinExistence type="predicted"/>
<gene>
    <name evidence="2" type="ORF">FQK01_24295</name>
</gene>